<feature type="transmembrane region" description="Helical" evidence="1">
    <location>
        <begin position="30"/>
        <end position="48"/>
    </location>
</feature>
<dbReference type="EMBL" id="JACBAZ010000011">
    <property type="protein sequence ID" value="NWK57359.1"/>
    <property type="molecule type" value="Genomic_DNA"/>
</dbReference>
<evidence type="ECO:0000259" key="2">
    <source>
        <dbReference type="Pfam" id="PF01578"/>
    </source>
</evidence>
<dbReference type="GO" id="GO:0020037">
    <property type="term" value="F:heme binding"/>
    <property type="evidence" value="ECO:0007669"/>
    <property type="project" value="InterPro"/>
</dbReference>
<evidence type="ECO:0000313" key="4">
    <source>
        <dbReference type="Proteomes" id="UP000557872"/>
    </source>
</evidence>
<sequence length="256" mass="27532">MDKAILIAALLLAVIAAVQGANCVHRGVRSRWTVVWLLLSFVAQLAVLSMRSQLRGACPLGDTGEVLLFSAWSLTMCYLLVGSVYRLSLLGVFTAPLVSFLLGVALVPGMMEPNPEHAVSSDVWRGLHAAFSVLAYGALGLSAVAAMMFLVLNQQLKDAHLTTGLFQKLPPARELIFVVRRLLILGFAVLTMGVGCGVLMKTSSEVVNKHLLVAFGVWGCYGLLLLVTWLRGVPPKTLAISVMVLFALSLMVFVLL</sequence>
<organism evidence="3 4">
    <name type="scientific">Oceaniferula marina</name>
    <dbReference type="NCBI Taxonomy" id="2748318"/>
    <lineage>
        <taxon>Bacteria</taxon>
        <taxon>Pseudomonadati</taxon>
        <taxon>Verrucomicrobiota</taxon>
        <taxon>Verrucomicrobiia</taxon>
        <taxon>Verrucomicrobiales</taxon>
        <taxon>Verrucomicrobiaceae</taxon>
        <taxon>Oceaniferula</taxon>
    </lineage>
</organism>
<proteinExistence type="predicted"/>
<evidence type="ECO:0000313" key="3">
    <source>
        <dbReference type="EMBL" id="NWK57359.1"/>
    </source>
</evidence>
<feature type="transmembrane region" description="Helical" evidence="1">
    <location>
        <begin position="237"/>
        <end position="255"/>
    </location>
</feature>
<protein>
    <submittedName>
        <fullName evidence="3">Cytochrome c biogenesis protein CcsA</fullName>
    </submittedName>
</protein>
<dbReference type="GO" id="GO:0017004">
    <property type="term" value="P:cytochrome complex assembly"/>
    <property type="evidence" value="ECO:0007669"/>
    <property type="project" value="InterPro"/>
</dbReference>
<dbReference type="InterPro" id="IPR002541">
    <property type="entry name" value="Cyt_c_assembly"/>
</dbReference>
<name>A0A851GJL0_9BACT</name>
<evidence type="ECO:0000256" key="1">
    <source>
        <dbReference type="SAM" id="Phobius"/>
    </source>
</evidence>
<feature type="transmembrane region" description="Helical" evidence="1">
    <location>
        <begin position="175"/>
        <end position="199"/>
    </location>
</feature>
<accession>A0A851GJL0</accession>
<keyword evidence="1" id="KW-0812">Transmembrane</keyword>
<keyword evidence="1" id="KW-0472">Membrane</keyword>
<dbReference type="RefSeq" id="WP_178934300.1">
    <property type="nucleotide sequence ID" value="NZ_JACBAZ010000011.1"/>
</dbReference>
<feature type="transmembrane region" description="Helical" evidence="1">
    <location>
        <begin position="87"/>
        <end position="108"/>
    </location>
</feature>
<keyword evidence="4" id="KW-1185">Reference proteome</keyword>
<dbReference type="Proteomes" id="UP000557872">
    <property type="component" value="Unassembled WGS sequence"/>
</dbReference>
<reference evidence="3 4" key="1">
    <citation type="submission" date="2020-07" db="EMBL/GenBank/DDBJ databases">
        <title>Roseicoccus Jingziensis gen. nov., sp. nov., isolated from coastal seawater.</title>
        <authorList>
            <person name="Feng X."/>
        </authorList>
    </citation>
    <scope>NUCLEOTIDE SEQUENCE [LARGE SCALE GENOMIC DNA]</scope>
    <source>
        <strain evidence="3 4">N1E253</strain>
    </source>
</reference>
<feature type="transmembrane region" description="Helical" evidence="1">
    <location>
        <begin position="60"/>
        <end position="81"/>
    </location>
</feature>
<feature type="transmembrane region" description="Helical" evidence="1">
    <location>
        <begin position="211"/>
        <end position="231"/>
    </location>
</feature>
<gene>
    <name evidence="3" type="primary">ccsA</name>
    <name evidence="3" type="ORF">HW115_17195</name>
</gene>
<feature type="domain" description="Cytochrome c assembly protein" evidence="2">
    <location>
        <begin position="65"/>
        <end position="252"/>
    </location>
</feature>
<keyword evidence="1" id="KW-1133">Transmembrane helix</keyword>
<comment type="caution">
    <text evidence="3">The sequence shown here is derived from an EMBL/GenBank/DDBJ whole genome shotgun (WGS) entry which is preliminary data.</text>
</comment>
<dbReference type="AlphaFoldDB" id="A0A851GJL0"/>
<dbReference type="Pfam" id="PF01578">
    <property type="entry name" value="Cytochrom_C_asm"/>
    <property type="match status" value="1"/>
</dbReference>
<feature type="transmembrane region" description="Helical" evidence="1">
    <location>
        <begin position="129"/>
        <end position="152"/>
    </location>
</feature>